<feature type="domain" description="Enoyl reductase (ER)" evidence="2">
    <location>
        <begin position="51"/>
        <end position="353"/>
    </location>
</feature>
<dbReference type="SMART" id="SM00829">
    <property type="entry name" value="PKS_ER"/>
    <property type="match status" value="1"/>
</dbReference>
<dbReference type="SUPFAM" id="SSF50129">
    <property type="entry name" value="GroES-like"/>
    <property type="match status" value="1"/>
</dbReference>
<dbReference type="PROSITE" id="PS01162">
    <property type="entry name" value="QOR_ZETA_CRYSTAL"/>
    <property type="match status" value="1"/>
</dbReference>
<dbReference type="InterPro" id="IPR011032">
    <property type="entry name" value="GroES-like_sf"/>
</dbReference>
<dbReference type="SUPFAM" id="SSF51735">
    <property type="entry name" value="NAD(P)-binding Rossmann-fold domains"/>
    <property type="match status" value="1"/>
</dbReference>
<dbReference type="InterPro" id="IPR050700">
    <property type="entry name" value="YIM1/Zinc_Alcohol_DH_Fams"/>
</dbReference>
<accession>A0A917L079</accession>
<evidence type="ECO:0000313" key="3">
    <source>
        <dbReference type="EMBL" id="GGJ33475.1"/>
    </source>
</evidence>
<evidence type="ECO:0000313" key="4">
    <source>
        <dbReference type="Proteomes" id="UP000657574"/>
    </source>
</evidence>
<dbReference type="Pfam" id="PF13602">
    <property type="entry name" value="ADH_zinc_N_2"/>
    <property type="match status" value="1"/>
</dbReference>
<dbReference type="Proteomes" id="UP000657574">
    <property type="component" value="Unassembled WGS sequence"/>
</dbReference>
<dbReference type="Gene3D" id="3.40.50.720">
    <property type="entry name" value="NAD(P)-binding Rossmann-like Domain"/>
    <property type="match status" value="1"/>
</dbReference>
<dbReference type="InterPro" id="IPR036291">
    <property type="entry name" value="NAD(P)-bd_dom_sf"/>
</dbReference>
<keyword evidence="1" id="KW-0560">Oxidoreductase</keyword>
<reference evidence="3" key="2">
    <citation type="submission" date="2020-09" db="EMBL/GenBank/DDBJ databases">
        <authorList>
            <person name="Sun Q."/>
            <person name="Ohkuma M."/>
        </authorList>
    </citation>
    <scope>NUCLEOTIDE SEQUENCE</scope>
    <source>
        <strain evidence="3">JCM 3086</strain>
    </source>
</reference>
<dbReference type="InterPro" id="IPR020843">
    <property type="entry name" value="ER"/>
</dbReference>
<protein>
    <submittedName>
        <fullName evidence="3">NADPH:quinone reductase</fullName>
    </submittedName>
</protein>
<sequence length="357" mass="37705">MALQPLTRLGERTPLFVQRGRDPRCSKSKTDVSEDNMSGNTMRAVTISEFGGAEVLTVEKVARPEPLPTEVLVRVHAAGTNPVDWKTREGQGMAGLQTFPLILGWDVSGVVEEVGFGVTTLKVGDEVYGMPWFPRAAGGYAEYVTAPARQWARKPATLDHAHAAAVPLAALTAWQTVVNTAHVQAGQRVLITAAAGGVGHFAVQFARHLGAHVIATASAARHPWLKEIGADETIDYTTTRFEDAVKDVDVVIDLVGDAHDNTSTRSLKVLRPGGLLVAVPAGVSPELAQAAEAAGVRVTAYLVEPDGPALATIAGLIDAGEIAVEVEETFPLEQAAQAHARGEAGRTRGKLVLTVTD</sequence>
<gene>
    <name evidence="3" type="ORF">GCM10010121_050790</name>
</gene>
<dbReference type="CDD" id="cd05289">
    <property type="entry name" value="MDR_like_2"/>
    <property type="match status" value="1"/>
</dbReference>
<proteinExistence type="predicted"/>
<reference evidence="3" key="1">
    <citation type="journal article" date="2014" name="Int. J. Syst. Evol. Microbiol.">
        <title>Complete genome sequence of Corynebacterium casei LMG S-19264T (=DSM 44701T), isolated from a smear-ripened cheese.</title>
        <authorList>
            <consortium name="US DOE Joint Genome Institute (JGI-PGF)"/>
            <person name="Walter F."/>
            <person name="Albersmeier A."/>
            <person name="Kalinowski J."/>
            <person name="Ruckert C."/>
        </authorList>
    </citation>
    <scope>NUCLEOTIDE SEQUENCE</scope>
    <source>
        <strain evidence="3">JCM 3086</strain>
    </source>
</reference>
<evidence type="ECO:0000256" key="1">
    <source>
        <dbReference type="ARBA" id="ARBA00023002"/>
    </source>
</evidence>
<dbReference type="AlphaFoldDB" id="A0A917L079"/>
<keyword evidence="4" id="KW-1185">Reference proteome</keyword>
<dbReference type="InterPro" id="IPR002364">
    <property type="entry name" value="Quin_OxRdtase/zeta-crystal_CS"/>
</dbReference>
<dbReference type="GO" id="GO:0008270">
    <property type="term" value="F:zinc ion binding"/>
    <property type="evidence" value="ECO:0007669"/>
    <property type="project" value="InterPro"/>
</dbReference>
<dbReference type="GO" id="GO:0016491">
    <property type="term" value="F:oxidoreductase activity"/>
    <property type="evidence" value="ECO:0007669"/>
    <property type="project" value="UniProtKB-KW"/>
</dbReference>
<name>A0A917L079_9ACTN</name>
<dbReference type="PANTHER" id="PTHR11695">
    <property type="entry name" value="ALCOHOL DEHYDROGENASE RELATED"/>
    <property type="match status" value="1"/>
</dbReference>
<organism evidence="3 4">
    <name type="scientific">Streptomyces brasiliensis</name>
    <dbReference type="NCBI Taxonomy" id="1954"/>
    <lineage>
        <taxon>Bacteria</taxon>
        <taxon>Bacillati</taxon>
        <taxon>Actinomycetota</taxon>
        <taxon>Actinomycetes</taxon>
        <taxon>Kitasatosporales</taxon>
        <taxon>Streptomycetaceae</taxon>
        <taxon>Streptomyces</taxon>
    </lineage>
</organism>
<evidence type="ECO:0000259" key="2">
    <source>
        <dbReference type="SMART" id="SM00829"/>
    </source>
</evidence>
<dbReference type="EMBL" id="BMQA01000018">
    <property type="protein sequence ID" value="GGJ33475.1"/>
    <property type="molecule type" value="Genomic_DNA"/>
</dbReference>
<dbReference type="PANTHER" id="PTHR11695:SF294">
    <property type="entry name" value="RETICULON-4-INTERACTING PROTEIN 1, MITOCHONDRIAL"/>
    <property type="match status" value="1"/>
</dbReference>
<dbReference type="Gene3D" id="3.90.180.10">
    <property type="entry name" value="Medium-chain alcohol dehydrogenases, catalytic domain"/>
    <property type="match status" value="1"/>
</dbReference>
<dbReference type="Pfam" id="PF08240">
    <property type="entry name" value="ADH_N"/>
    <property type="match status" value="1"/>
</dbReference>
<dbReference type="InterPro" id="IPR013154">
    <property type="entry name" value="ADH-like_N"/>
</dbReference>
<comment type="caution">
    <text evidence="3">The sequence shown here is derived from an EMBL/GenBank/DDBJ whole genome shotgun (WGS) entry which is preliminary data.</text>
</comment>